<keyword evidence="3" id="KW-1185">Reference proteome</keyword>
<dbReference type="EMBL" id="RBXO01000001">
    <property type="protein sequence ID" value="RKT55539.1"/>
    <property type="molecule type" value="Genomic_DNA"/>
</dbReference>
<dbReference type="Pfam" id="PF02467">
    <property type="entry name" value="Whib"/>
    <property type="match status" value="1"/>
</dbReference>
<dbReference type="InterPro" id="IPR034768">
    <property type="entry name" value="4FE4S_WBL"/>
</dbReference>
<proteinExistence type="predicted"/>
<comment type="caution">
    <text evidence="2">The sequence shown here is derived from an EMBL/GenBank/DDBJ whole genome shotgun (WGS) entry which is preliminary data.</text>
</comment>
<gene>
    <name evidence="2" type="ORF">C8E97_4209</name>
</gene>
<evidence type="ECO:0000313" key="2">
    <source>
        <dbReference type="EMBL" id="RKT55539.1"/>
    </source>
</evidence>
<feature type="domain" description="4Fe-4S Wbl-type" evidence="1">
    <location>
        <begin position="30"/>
        <end position="91"/>
    </location>
</feature>
<dbReference type="RefSeq" id="WP_121007218.1">
    <property type="nucleotide sequence ID" value="NZ_RBXO01000001.1"/>
</dbReference>
<dbReference type="AlphaFoldDB" id="A0A495W244"/>
<evidence type="ECO:0000259" key="1">
    <source>
        <dbReference type="PROSITE" id="PS51674"/>
    </source>
</evidence>
<dbReference type="Proteomes" id="UP000282084">
    <property type="component" value="Unassembled WGS sequence"/>
</dbReference>
<organism evidence="2 3">
    <name type="scientific">Saccharothrix australiensis</name>
    <dbReference type="NCBI Taxonomy" id="2072"/>
    <lineage>
        <taxon>Bacteria</taxon>
        <taxon>Bacillati</taxon>
        <taxon>Actinomycetota</taxon>
        <taxon>Actinomycetes</taxon>
        <taxon>Pseudonocardiales</taxon>
        <taxon>Pseudonocardiaceae</taxon>
        <taxon>Saccharothrix</taxon>
    </lineage>
</organism>
<dbReference type="PROSITE" id="PS51674">
    <property type="entry name" value="4FE4S_WBL"/>
    <property type="match status" value="1"/>
</dbReference>
<name>A0A495W244_9PSEU</name>
<reference evidence="2 3" key="1">
    <citation type="submission" date="2018-10" db="EMBL/GenBank/DDBJ databases">
        <title>Sequencing the genomes of 1000 actinobacteria strains.</title>
        <authorList>
            <person name="Klenk H.-P."/>
        </authorList>
    </citation>
    <scope>NUCLEOTIDE SEQUENCE [LARGE SCALE GENOMIC DNA]</scope>
    <source>
        <strain evidence="2 3">DSM 43800</strain>
    </source>
</reference>
<dbReference type="OrthoDB" id="3689751at2"/>
<sequence>MNLVGIAWELDRLRWVPSGVLADVVARDGLCMWAFSDVPPWGDEELTDRELAARMCAGCPVRDECLELELRTAGADTVGVWGALSADDRRELYPHWLRRGERAERGPCS</sequence>
<accession>A0A495W244</accession>
<protein>
    <submittedName>
        <fullName evidence="2">WhiB family redox-sensing transcriptional regulator</fullName>
    </submittedName>
</protein>
<evidence type="ECO:0000313" key="3">
    <source>
        <dbReference type="Proteomes" id="UP000282084"/>
    </source>
</evidence>